<feature type="compositionally biased region" description="Polar residues" evidence="5">
    <location>
        <begin position="300"/>
        <end position="316"/>
    </location>
</feature>
<dbReference type="STRING" id="1109443.G4T535"/>
<keyword evidence="9" id="KW-1185">Reference proteome</keyword>
<feature type="zinc finger region" description="TRAF-type" evidence="4">
    <location>
        <begin position="97"/>
        <end position="141"/>
    </location>
</feature>
<dbReference type="Pfam" id="PF13923">
    <property type="entry name" value="zf-C3HC4_2"/>
    <property type="match status" value="1"/>
</dbReference>
<dbReference type="eggNOG" id="KOG0297">
    <property type="taxonomic scope" value="Eukaryota"/>
</dbReference>
<reference evidence="8 9" key="1">
    <citation type="journal article" date="2011" name="PLoS Pathog.">
        <title>Endophytic Life Strategies Decoded by Genome and Transcriptome Analyses of the Mutualistic Root Symbiont Piriformospora indica.</title>
        <authorList>
            <person name="Zuccaro A."/>
            <person name="Lahrmann U."/>
            <person name="Guldener U."/>
            <person name="Langen G."/>
            <person name="Pfiffi S."/>
            <person name="Biedenkopf D."/>
            <person name="Wong P."/>
            <person name="Samans B."/>
            <person name="Grimm C."/>
            <person name="Basiewicz M."/>
            <person name="Murat C."/>
            <person name="Martin F."/>
            <person name="Kogel K.H."/>
        </authorList>
    </citation>
    <scope>NUCLEOTIDE SEQUENCE [LARGE SCALE GENOMIC DNA]</scope>
    <source>
        <strain evidence="8 9">DSM 11827</strain>
    </source>
</reference>
<evidence type="ECO:0000256" key="4">
    <source>
        <dbReference type="PROSITE-ProRule" id="PRU00207"/>
    </source>
</evidence>
<dbReference type="InterPro" id="IPR017907">
    <property type="entry name" value="Znf_RING_CS"/>
</dbReference>
<name>G4T535_SERID</name>
<dbReference type="EMBL" id="CAFZ01000001">
    <property type="protein sequence ID" value="CCA66391.1"/>
    <property type="molecule type" value="Genomic_DNA"/>
</dbReference>
<dbReference type="OMA" id="AREEDHK"/>
<dbReference type="InterPro" id="IPR001293">
    <property type="entry name" value="Znf_TRAF"/>
</dbReference>
<feature type="domain" description="TRAF-type" evidence="7">
    <location>
        <begin position="152"/>
        <end position="197"/>
    </location>
</feature>
<evidence type="ECO:0000259" key="7">
    <source>
        <dbReference type="PROSITE" id="PS50145"/>
    </source>
</evidence>
<dbReference type="InterPro" id="IPR013083">
    <property type="entry name" value="Znf_RING/FYVE/PHD"/>
</dbReference>
<proteinExistence type="predicted"/>
<dbReference type="GO" id="GO:0008270">
    <property type="term" value="F:zinc ion binding"/>
    <property type="evidence" value="ECO:0007669"/>
    <property type="project" value="UniProtKB-KW"/>
</dbReference>
<comment type="caution">
    <text evidence="8">The sequence shown here is derived from an EMBL/GenBank/DDBJ whole genome shotgun (WGS) entry which is preliminary data.</text>
</comment>
<evidence type="ECO:0000313" key="8">
    <source>
        <dbReference type="EMBL" id="CCA66391.1"/>
    </source>
</evidence>
<keyword evidence="1 4" id="KW-0479">Metal-binding</keyword>
<dbReference type="InParanoid" id="G4T535"/>
<feature type="region of interest" description="Disordered" evidence="5">
    <location>
        <begin position="264"/>
        <end position="327"/>
    </location>
</feature>
<feature type="domain" description="TRAF-type" evidence="7">
    <location>
        <begin position="97"/>
        <end position="141"/>
    </location>
</feature>
<dbReference type="SUPFAM" id="SSF57850">
    <property type="entry name" value="RING/U-box"/>
    <property type="match status" value="1"/>
</dbReference>
<evidence type="ECO:0000256" key="5">
    <source>
        <dbReference type="SAM" id="MobiDB-lite"/>
    </source>
</evidence>
<protein>
    <submittedName>
        <fullName evidence="8">Uncharacterized protein</fullName>
    </submittedName>
</protein>
<keyword evidence="2 4" id="KW-0863">Zinc-finger</keyword>
<feature type="domain" description="RING-type" evidence="6">
    <location>
        <begin position="14"/>
        <end position="53"/>
    </location>
</feature>
<accession>G4T535</accession>
<organism evidence="8 9">
    <name type="scientific">Serendipita indica (strain DSM 11827)</name>
    <name type="common">Root endophyte fungus</name>
    <name type="synonym">Piriformospora indica</name>
    <dbReference type="NCBI Taxonomy" id="1109443"/>
    <lineage>
        <taxon>Eukaryota</taxon>
        <taxon>Fungi</taxon>
        <taxon>Dikarya</taxon>
        <taxon>Basidiomycota</taxon>
        <taxon>Agaricomycotina</taxon>
        <taxon>Agaricomycetes</taxon>
        <taxon>Sebacinales</taxon>
        <taxon>Serendipitaceae</taxon>
        <taxon>Serendipita</taxon>
    </lineage>
</organism>
<dbReference type="SUPFAM" id="SSF49599">
    <property type="entry name" value="TRAF domain-like"/>
    <property type="match status" value="1"/>
</dbReference>
<dbReference type="PROSITE" id="PS00518">
    <property type="entry name" value="ZF_RING_1"/>
    <property type="match status" value="1"/>
</dbReference>
<evidence type="ECO:0000313" key="9">
    <source>
        <dbReference type="Proteomes" id="UP000007148"/>
    </source>
</evidence>
<dbReference type="HOGENOM" id="CLU_019709_0_0_1"/>
<dbReference type="Proteomes" id="UP000007148">
    <property type="component" value="Unassembled WGS sequence"/>
</dbReference>
<feature type="zinc finger region" description="TRAF-type" evidence="4">
    <location>
        <begin position="152"/>
        <end position="197"/>
    </location>
</feature>
<dbReference type="Pfam" id="PF02176">
    <property type="entry name" value="zf-TRAF"/>
    <property type="match status" value="1"/>
</dbReference>
<dbReference type="PROSITE" id="PS50145">
    <property type="entry name" value="ZF_TRAF"/>
    <property type="match status" value="2"/>
</dbReference>
<evidence type="ECO:0000256" key="1">
    <source>
        <dbReference type="ARBA" id="ARBA00022723"/>
    </source>
</evidence>
<sequence>MYTYRDTVNANLICCICRHPFVNPISTTICSHTFCTECITEALSHTPQCPVDRSSLQKSDLKPADPIIRNLVDELLVECPNKSKGCQETPQRHMVNAHAKDVCDYEEVDCPSAKCKSKPLRKDLSTHQLTCDRRTIQCAACHQTISFADAEVHREKCPCAITACLDCGVDIVREEMQRHGEACPLATITCVHSTTGCAWVGIREDYTTFHLPSCPYEALKGFFANHAKENATLRQEVCMLRSGLREVTDEMAKAKQALGPWFRSSPQSTISAQPPERLPGRRRLSSPFTNGVLGFADPQRGTSEIATQPSERSGPSMSPPPMETTGMPSLVLQDFTSRAQPHTMVPPVNVEGTLENSLWSLRNSVVALSTELESLSRRQEMHFTTEILRLHEEVASLRATVHGLRMQVHTFMSSNVLSGGVGYTQYGGAGDSATVRYLNQSPPPTTVISIATQHRRVTENKL</sequence>
<dbReference type="PANTHER" id="PTHR10131">
    <property type="entry name" value="TNF RECEPTOR ASSOCIATED FACTOR"/>
    <property type="match status" value="1"/>
</dbReference>
<dbReference type="InterPro" id="IPR001841">
    <property type="entry name" value="Znf_RING"/>
</dbReference>
<dbReference type="Gene3D" id="3.30.40.10">
    <property type="entry name" value="Zinc/RING finger domain, C3HC4 (zinc finger)"/>
    <property type="match status" value="3"/>
</dbReference>
<dbReference type="AlphaFoldDB" id="G4T535"/>
<keyword evidence="3 4" id="KW-0862">Zinc</keyword>
<evidence type="ECO:0000259" key="6">
    <source>
        <dbReference type="PROSITE" id="PS50089"/>
    </source>
</evidence>
<evidence type="ECO:0000256" key="3">
    <source>
        <dbReference type="ARBA" id="ARBA00022833"/>
    </source>
</evidence>
<gene>
    <name evidence="8" type="ORF">PIIN_00077</name>
</gene>
<dbReference type="PANTHER" id="PTHR10131:SF94">
    <property type="entry name" value="TNF RECEPTOR-ASSOCIATED FACTOR 4"/>
    <property type="match status" value="1"/>
</dbReference>
<evidence type="ECO:0000256" key="2">
    <source>
        <dbReference type="ARBA" id="ARBA00022771"/>
    </source>
</evidence>
<dbReference type="PROSITE" id="PS50089">
    <property type="entry name" value="ZF_RING_2"/>
    <property type="match status" value="1"/>
</dbReference>
<dbReference type="OrthoDB" id="1630758at2759"/>